<dbReference type="Proteomes" id="UP000322000">
    <property type="component" value="Chromosome 17"/>
</dbReference>
<dbReference type="Pfam" id="PF25340">
    <property type="entry name" value="BCD_RFX"/>
    <property type="match status" value="1"/>
</dbReference>
<reference evidence="9" key="1">
    <citation type="submission" date="2025-08" db="UniProtKB">
        <authorList>
            <consortium name="RefSeq"/>
        </authorList>
    </citation>
    <scope>IDENTIFICATION</scope>
</reference>
<feature type="compositionally biased region" description="Basic and acidic residues" evidence="6">
    <location>
        <begin position="338"/>
        <end position="355"/>
    </location>
</feature>
<dbReference type="FunFam" id="1.10.10.10:FF:000017">
    <property type="entry name" value="transcription factor RFX3 isoform X1"/>
    <property type="match status" value="1"/>
</dbReference>
<sequence length="726" mass="78152">MDNIIVKKTIEIIDDYPNNAVLIFEAECLEDFECAGDEVLVESSPPASPDMAARLAAPTQGGGAGGGASPSAVRELIVIPEIPNAIHLQHAMQQVTSTVVEVNGDSSGHSSPSADAQHTYITVASELQGAWSHGVHVKTEDHSDQESEGGNGVNYHVQYVTEPQEIYTQGHQTHMDPLRSYPVYGVATVGTEATAEGTSADNGWGGASSAEYTAYGVVVAGDEAEAPASPATPAGAPQPPRMPPATVQWLLDHYETAEGVSLPRSTLYAHYLRHCATHRLEPVNAASFGKLIRSVFIGLRTRRLGTRGNSKYHYYGIRAKPGVEQDHSDLRDDILDQHDNLDDKTDVMDLQEGRRGTGAGGARAASSSPAHVHRAFLGPARPPSPPAGPAGLAGLGEAAAGALRRHHRAHGAALLAAVAALDTAAPLGRRALLRLAAERAGRAWLRRADLQLYQRAVDLLLPDVLRPIPPQLTQAIRNFAKSLEGALAAGAGAGPAGGAPGPAARAQASAAAALSAALRRYTSLNHLAQAARAVLTNQHQIHQMLADLNRVDFRVVREQAAWACSCGSAATAHKLEADFKATLGRGASLEQWAGWLEACVRQALAPHERRPDYTARARRLLLDWSFYSSLVIRELTLRSAASFGSFHLIRLLYDEYVSYLIERRVAAHLNQPPIAVMQRDLENDDEDIPEDQLQDEPDDEDQDWEWDDDEEEDDEPECKKAKLPVE</sequence>
<organism evidence="8 9">
    <name type="scientific">Trichoplusia ni</name>
    <name type="common">Cabbage looper</name>
    <dbReference type="NCBI Taxonomy" id="7111"/>
    <lineage>
        <taxon>Eukaryota</taxon>
        <taxon>Metazoa</taxon>
        <taxon>Ecdysozoa</taxon>
        <taxon>Arthropoda</taxon>
        <taxon>Hexapoda</taxon>
        <taxon>Insecta</taxon>
        <taxon>Pterygota</taxon>
        <taxon>Neoptera</taxon>
        <taxon>Endopterygota</taxon>
        <taxon>Lepidoptera</taxon>
        <taxon>Glossata</taxon>
        <taxon>Ditrysia</taxon>
        <taxon>Noctuoidea</taxon>
        <taxon>Noctuidae</taxon>
        <taxon>Plusiinae</taxon>
        <taxon>Trichoplusia</taxon>
    </lineage>
</organism>
<dbReference type="Gene3D" id="1.10.10.10">
    <property type="entry name" value="Winged helix-like DNA-binding domain superfamily/Winged helix DNA-binding domain"/>
    <property type="match status" value="1"/>
</dbReference>
<evidence type="ECO:0000256" key="1">
    <source>
        <dbReference type="ARBA" id="ARBA00004123"/>
    </source>
</evidence>
<keyword evidence="8" id="KW-1185">Reference proteome</keyword>
<keyword evidence="3 9" id="KW-0238">DNA-binding</keyword>
<gene>
    <name evidence="9" type="primary">LOC113502697</name>
</gene>
<feature type="domain" description="RFX-type winged-helix" evidence="7">
    <location>
        <begin position="246"/>
        <end position="321"/>
    </location>
</feature>
<dbReference type="InterPro" id="IPR036388">
    <property type="entry name" value="WH-like_DNA-bd_sf"/>
</dbReference>
<dbReference type="AlphaFoldDB" id="A0A7E5WHI4"/>
<feature type="region of interest" description="Disordered" evidence="6">
    <location>
        <begin position="41"/>
        <end position="70"/>
    </location>
</feature>
<feature type="region of interest" description="Disordered" evidence="6">
    <location>
        <begin position="680"/>
        <end position="726"/>
    </location>
</feature>
<evidence type="ECO:0000256" key="5">
    <source>
        <dbReference type="ARBA" id="ARBA00023242"/>
    </source>
</evidence>
<dbReference type="OrthoDB" id="10056949at2759"/>
<dbReference type="GO" id="GO:0000978">
    <property type="term" value="F:RNA polymerase II cis-regulatory region sequence-specific DNA binding"/>
    <property type="evidence" value="ECO:0007669"/>
    <property type="project" value="TreeGrafter"/>
</dbReference>
<feature type="compositionally biased region" description="Basic and acidic residues" evidence="6">
    <location>
        <begin position="717"/>
        <end position="726"/>
    </location>
</feature>
<keyword evidence="2" id="KW-0805">Transcription regulation</keyword>
<dbReference type="InParanoid" id="A0A7E5WHI4"/>
<dbReference type="PROSITE" id="PS51526">
    <property type="entry name" value="RFX_DBD"/>
    <property type="match status" value="1"/>
</dbReference>
<evidence type="ECO:0000259" key="7">
    <source>
        <dbReference type="PROSITE" id="PS51526"/>
    </source>
</evidence>
<dbReference type="SUPFAM" id="SSF46785">
    <property type="entry name" value="Winged helix' DNA-binding domain"/>
    <property type="match status" value="1"/>
</dbReference>
<feature type="region of interest" description="Disordered" evidence="6">
    <location>
        <begin position="338"/>
        <end position="392"/>
    </location>
</feature>
<dbReference type="GO" id="GO:0000981">
    <property type="term" value="F:DNA-binding transcription factor activity, RNA polymerase II-specific"/>
    <property type="evidence" value="ECO:0007669"/>
    <property type="project" value="TreeGrafter"/>
</dbReference>
<dbReference type="PANTHER" id="PTHR12619">
    <property type="entry name" value="RFX TRANSCRIPTION FACTOR FAMILY"/>
    <property type="match status" value="1"/>
</dbReference>
<comment type="subcellular location">
    <subcellularLocation>
        <location evidence="1">Nucleus</location>
    </subcellularLocation>
</comment>
<dbReference type="PANTHER" id="PTHR12619:SF33">
    <property type="entry name" value="RFX, ISOFORM H"/>
    <property type="match status" value="1"/>
</dbReference>
<dbReference type="CTD" id="41266"/>
<dbReference type="InterPro" id="IPR003150">
    <property type="entry name" value="DNA-bd_RFX"/>
</dbReference>
<keyword evidence="5" id="KW-0539">Nucleus</keyword>
<keyword evidence="4" id="KW-0804">Transcription</keyword>
<feature type="compositionally biased region" description="Acidic residues" evidence="6">
    <location>
        <begin position="682"/>
        <end position="716"/>
    </location>
</feature>
<evidence type="ECO:0000313" key="9">
    <source>
        <dbReference type="RefSeq" id="XP_026740149.1"/>
    </source>
</evidence>
<dbReference type="Pfam" id="PF02257">
    <property type="entry name" value="RFX_DNA_binding"/>
    <property type="match status" value="1"/>
</dbReference>
<feature type="compositionally biased region" description="Low complexity" evidence="6">
    <location>
        <begin position="362"/>
        <end position="379"/>
    </location>
</feature>
<evidence type="ECO:0000313" key="8">
    <source>
        <dbReference type="Proteomes" id="UP000322000"/>
    </source>
</evidence>
<dbReference type="FunCoup" id="A0A7E5WHI4">
    <property type="interactions" value="1427"/>
</dbReference>
<dbReference type="GO" id="GO:0005634">
    <property type="term" value="C:nucleus"/>
    <property type="evidence" value="ECO:0007669"/>
    <property type="project" value="UniProtKB-SubCell"/>
</dbReference>
<name>A0A7E5WHI4_TRINI</name>
<protein>
    <submittedName>
        <fullName evidence="9">DNA-binding protein RFX2</fullName>
    </submittedName>
</protein>
<accession>A0A7E5WHI4</accession>
<dbReference type="GeneID" id="113502697"/>
<dbReference type="InterPro" id="IPR057321">
    <property type="entry name" value="RFX1-4/6/8-like_BCD"/>
</dbReference>
<evidence type="ECO:0000256" key="6">
    <source>
        <dbReference type="SAM" id="MobiDB-lite"/>
    </source>
</evidence>
<proteinExistence type="predicted"/>
<dbReference type="InterPro" id="IPR039779">
    <property type="entry name" value="RFX-like"/>
</dbReference>
<dbReference type="InterPro" id="IPR036390">
    <property type="entry name" value="WH_DNA-bd_sf"/>
</dbReference>
<evidence type="ECO:0000256" key="4">
    <source>
        <dbReference type="ARBA" id="ARBA00023163"/>
    </source>
</evidence>
<evidence type="ECO:0000256" key="3">
    <source>
        <dbReference type="ARBA" id="ARBA00023125"/>
    </source>
</evidence>
<dbReference type="RefSeq" id="XP_026740149.1">
    <property type="nucleotide sequence ID" value="XM_026884348.1"/>
</dbReference>
<evidence type="ECO:0000256" key="2">
    <source>
        <dbReference type="ARBA" id="ARBA00023015"/>
    </source>
</evidence>
<dbReference type="KEGG" id="tnl:113502697"/>